<dbReference type="KEGG" id="ctes:O987_28165"/>
<organism evidence="1 2">
    <name type="scientific">Comamonas testosteroni TK102</name>
    <dbReference type="NCBI Taxonomy" id="1392005"/>
    <lineage>
        <taxon>Bacteria</taxon>
        <taxon>Pseudomonadati</taxon>
        <taxon>Pseudomonadota</taxon>
        <taxon>Betaproteobacteria</taxon>
        <taxon>Burkholderiales</taxon>
        <taxon>Comamonadaceae</taxon>
        <taxon>Comamonas</taxon>
    </lineage>
</organism>
<protein>
    <recommendedName>
        <fullName evidence="3">Microcystin LR degradation protein MlrC C-terminal domain-containing protein</fullName>
    </recommendedName>
</protein>
<sequence length="106" mass="11945">MAFGDGNVLIVSEYLMQIIETQSLEAMALNLDAFDVIVIKSRVHFRRGFDDSGFSKAIYLVEPDEAFLGTTKLNKLPYKNVVPSNYFPYGCSDFTIEPRQHEAMTG</sequence>
<gene>
    <name evidence="1" type="ORF">O987_28165</name>
</gene>
<dbReference type="AlphaFoldDB" id="A0A076Q0L9"/>
<proteinExistence type="predicted"/>
<dbReference type="HOGENOM" id="CLU_2218583_0_0_4"/>
<evidence type="ECO:0008006" key="3">
    <source>
        <dbReference type="Google" id="ProtNLM"/>
    </source>
</evidence>
<name>A0A076Q0L9_COMTE</name>
<dbReference type="EMBL" id="CP006704">
    <property type="protein sequence ID" value="AIJ49680.1"/>
    <property type="molecule type" value="Genomic_DNA"/>
</dbReference>
<reference evidence="1 2" key="1">
    <citation type="journal article" date="2014" name="Genome Announc.">
        <title>Complete Genome Sequence of Polychlorinated Biphenyl Degrader Comamonas testosteroni TK102 (NBRC 109938).</title>
        <authorList>
            <person name="Fukuda K."/>
            <person name="Hosoyama A."/>
            <person name="Tsuchikane K."/>
            <person name="Ohji S."/>
            <person name="Yamazoe A."/>
            <person name="Fujita N."/>
            <person name="Shintani M."/>
            <person name="Kimbara K."/>
        </authorList>
    </citation>
    <scope>NUCLEOTIDE SEQUENCE [LARGE SCALE GENOMIC DNA]</scope>
    <source>
        <strain evidence="1">TK102</strain>
    </source>
</reference>
<dbReference type="Proteomes" id="UP000028782">
    <property type="component" value="Chromosome"/>
</dbReference>
<accession>A0A076Q0L9</accession>
<evidence type="ECO:0000313" key="2">
    <source>
        <dbReference type="Proteomes" id="UP000028782"/>
    </source>
</evidence>
<dbReference type="RefSeq" id="WP_043375880.1">
    <property type="nucleotide sequence ID" value="NZ_CP006704.1"/>
</dbReference>
<evidence type="ECO:0000313" key="1">
    <source>
        <dbReference type="EMBL" id="AIJ49680.1"/>
    </source>
</evidence>